<dbReference type="Proteomes" id="UP000583556">
    <property type="component" value="Unassembled WGS sequence"/>
</dbReference>
<protein>
    <submittedName>
        <fullName evidence="2">Uncharacterized protein</fullName>
    </submittedName>
</protein>
<proteinExistence type="predicted"/>
<sequence>MPISTRTMRLLLVLLAMLTGLSLPQAAAVAAAQSEVAGQGLQSAAAVVAEPARAACPVRAREASPPRRFAAQQRKPVWLPVPALASGCGFELSDRSRQ</sequence>
<dbReference type="EMBL" id="JABBGM010000002">
    <property type="protein sequence ID" value="NML93443.1"/>
    <property type="molecule type" value="Genomic_DNA"/>
</dbReference>
<accession>A0A7Y0G9V7</accession>
<evidence type="ECO:0000313" key="2">
    <source>
        <dbReference type="EMBL" id="NML93443.1"/>
    </source>
</evidence>
<keyword evidence="1" id="KW-0732">Signal</keyword>
<keyword evidence="3" id="KW-1185">Reference proteome</keyword>
<reference evidence="2 3" key="1">
    <citation type="submission" date="2020-04" db="EMBL/GenBank/DDBJ databases">
        <title>Novosphingobium sp. TW-4 isolated from soil.</title>
        <authorList>
            <person name="Dahal R.H."/>
            <person name="Chaudhary D.K."/>
        </authorList>
    </citation>
    <scope>NUCLEOTIDE SEQUENCE [LARGE SCALE GENOMIC DNA]</scope>
    <source>
        <strain evidence="2 3">TW-4</strain>
    </source>
</reference>
<gene>
    <name evidence="2" type="ORF">HHL27_07140</name>
</gene>
<feature type="signal peptide" evidence="1">
    <location>
        <begin position="1"/>
        <end position="27"/>
    </location>
</feature>
<feature type="chain" id="PRO_5031149342" evidence="1">
    <location>
        <begin position="28"/>
        <end position="98"/>
    </location>
</feature>
<comment type="caution">
    <text evidence="2">The sequence shown here is derived from an EMBL/GenBank/DDBJ whole genome shotgun (WGS) entry which is preliminary data.</text>
</comment>
<evidence type="ECO:0000256" key="1">
    <source>
        <dbReference type="SAM" id="SignalP"/>
    </source>
</evidence>
<evidence type="ECO:0000313" key="3">
    <source>
        <dbReference type="Proteomes" id="UP000583556"/>
    </source>
</evidence>
<name>A0A7Y0G9V7_9SPHN</name>
<organism evidence="2 3">
    <name type="scientific">Novosphingobium olei</name>
    <dbReference type="NCBI Taxonomy" id="2728851"/>
    <lineage>
        <taxon>Bacteria</taxon>
        <taxon>Pseudomonadati</taxon>
        <taxon>Pseudomonadota</taxon>
        <taxon>Alphaproteobacteria</taxon>
        <taxon>Sphingomonadales</taxon>
        <taxon>Sphingomonadaceae</taxon>
        <taxon>Novosphingobium</taxon>
    </lineage>
</organism>
<dbReference type="AlphaFoldDB" id="A0A7Y0G9V7"/>